<protein>
    <submittedName>
        <fullName evidence="4">Response regulator receiver protein</fullName>
    </submittedName>
</protein>
<reference evidence="5" key="1">
    <citation type="submission" date="2014-11" db="EMBL/GenBank/DDBJ databases">
        <title>Draft genome sequence of Hydrogenophaga intermedia S1.</title>
        <authorList>
            <person name="Gan H.M."/>
            <person name="Chew T.H."/>
            <person name="Stolz A."/>
        </authorList>
    </citation>
    <scope>NUCLEOTIDE SEQUENCE [LARGE SCALE GENOMIC DNA]</scope>
    <source>
        <strain evidence="5">S1</strain>
    </source>
</reference>
<dbReference type="RefSeq" id="WP_009519424.1">
    <property type="nucleotide sequence ID" value="NZ_CCAE010000013.1"/>
</dbReference>
<dbReference type="AlphaFoldDB" id="A0A1L1PFW1"/>
<dbReference type="GO" id="GO:0000160">
    <property type="term" value="P:phosphorelay signal transduction system"/>
    <property type="evidence" value="ECO:0007669"/>
    <property type="project" value="InterPro"/>
</dbReference>
<dbReference type="InterPro" id="IPR001789">
    <property type="entry name" value="Sig_transdc_resp-reg_receiver"/>
</dbReference>
<evidence type="ECO:0000259" key="3">
    <source>
        <dbReference type="PROSITE" id="PS50110"/>
    </source>
</evidence>
<feature type="compositionally biased region" description="Pro residues" evidence="2">
    <location>
        <begin position="217"/>
        <end position="230"/>
    </location>
</feature>
<evidence type="ECO:0000256" key="2">
    <source>
        <dbReference type="SAM" id="MobiDB-lite"/>
    </source>
</evidence>
<evidence type="ECO:0000313" key="5">
    <source>
        <dbReference type="Proteomes" id="UP000028878"/>
    </source>
</evidence>
<accession>A0A1L1PFW1</accession>
<feature type="region of interest" description="Disordered" evidence="2">
    <location>
        <begin position="217"/>
        <end position="242"/>
    </location>
</feature>
<name>A0A1L1PFW1_HYDIT</name>
<dbReference type="Proteomes" id="UP000028878">
    <property type="component" value="Unassembled WGS sequence"/>
</dbReference>
<organism evidence="4 5">
    <name type="scientific">Hydrogenophaga intermedia</name>
    <dbReference type="NCBI Taxonomy" id="65786"/>
    <lineage>
        <taxon>Bacteria</taxon>
        <taxon>Pseudomonadati</taxon>
        <taxon>Pseudomonadota</taxon>
        <taxon>Betaproteobacteria</taxon>
        <taxon>Burkholderiales</taxon>
        <taxon>Comamonadaceae</taxon>
        <taxon>Hydrogenophaga</taxon>
    </lineage>
</organism>
<sequence>MEAAYTVALVGFSQSESATFESFFRLAARRPPAYRVQEEVLDAQLLLVNADNAQAVALVRNATLPGRVLLIGAHDADTGWPVERKPVRLVSLLGSLDALVGLRTARAAAAMAAPLSPGVADTEPFKASQLHGLQASMRLASGKPQPIAPLPPSARARRRSPETEFPPTRPMTREEALAMIARAAGMAVESGAPADAGQGVALSAAAGAVGNWPAPLPSAAPAPARPPEAPAPAQAAPATARAGTVSIPLRGATDFADLEDLLNVAPPAPRARNSRLPSRLRQGDASVPEVARGDALLVGQSLVEGRILLKRFRKYELSMDWCREPAQVQAMLKAHPYRLVVIDRLSGEPDAFQVCRWAKQAKGPKGAATVILFAPSAGSMERMKAGLAGADAYLSRSVSEADLYKVLAQHRLVSLNGFAPTNVGSF</sequence>
<gene>
    <name evidence="4" type="ORF">BN948_02059</name>
</gene>
<dbReference type="Gene3D" id="3.40.50.2300">
    <property type="match status" value="1"/>
</dbReference>
<feature type="compositionally biased region" description="Low complexity" evidence="2">
    <location>
        <begin position="231"/>
        <end position="242"/>
    </location>
</feature>
<keyword evidence="1" id="KW-0597">Phosphoprotein</keyword>
<evidence type="ECO:0000313" key="4">
    <source>
        <dbReference type="EMBL" id="CDN87634.1"/>
    </source>
</evidence>
<dbReference type="SUPFAM" id="SSF52172">
    <property type="entry name" value="CheY-like"/>
    <property type="match status" value="1"/>
</dbReference>
<evidence type="ECO:0000256" key="1">
    <source>
        <dbReference type="PROSITE-ProRule" id="PRU00169"/>
    </source>
</evidence>
<feature type="region of interest" description="Disordered" evidence="2">
    <location>
        <begin position="141"/>
        <end position="169"/>
    </location>
</feature>
<dbReference type="InterPro" id="IPR011006">
    <property type="entry name" value="CheY-like_superfamily"/>
</dbReference>
<keyword evidence="5" id="KW-1185">Reference proteome</keyword>
<proteinExistence type="predicted"/>
<feature type="modified residue" description="4-aspartylphosphate" evidence="1">
    <location>
        <position position="343"/>
    </location>
</feature>
<feature type="domain" description="Response regulatory" evidence="3">
    <location>
        <begin position="294"/>
        <end position="411"/>
    </location>
</feature>
<dbReference type="PROSITE" id="PS50110">
    <property type="entry name" value="RESPONSE_REGULATORY"/>
    <property type="match status" value="1"/>
</dbReference>
<dbReference type="EMBL" id="CCAE010000013">
    <property type="protein sequence ID" value="CDN87634.1"/>
    <property type="molecule type" value="Genomic_DNA"/>
</dbReference>